<evidence type="ECO:0000313" key="2">
    <source>
        <dbReference type="Proteomes" id="UP001228376"/>
    </source>
</evidence>
<gene>
    <name evidence="1" type="ORF">P5G51_013720</name>
</gene>
<protein>
    <submittedName>
        <fullName evidence="1">ISAzo13 family transposase</fullName>
    </submittedName>
</protein>
<keyword evidence="2" id="KW-1185">Reference proteome</keyword>
<sequence>MIQDFFTKFKDILHDTINKLTGSDKRIALAKTAKAYGKGGQSLVAEEFNVSRDTIRKGLYEMETGICYEDAFYLRGRKKAEEKLPDLLKDIKEIVDGQSQTDPNFKTTRLFTRLTIEKIREQLIEKGYTDEELPSNQTLNTKTNQLGYKLDKVKKTKPAKKIKETDVIFENLKNVNDEYHDKDNVLRLSIDTKDRVKIGPFSRGGKSRTNTQAVDHDFGNEFMTPFGILDLSNDHLELVFTKSKVTADFMVDAIETYWLQQKSQNPELDTLIINADNGPENNSRRTQFMKRIIELSAKYDVKVIMAYYPPYHSKYNPVERAWGVLEQHWNGDILDSEKAILGFAKSMTWKGKHPRVTLVEEIYETGKKVGKKVMEEYEKMIDRLKGIEKWFVEIHPQKCKGALEMAMKV</sequence>
<accession>A0ABU5CIX8</accession>
<dbReference type="InterPro" id="IPR036397">
    <property type="entry name" value="RNaseH_sf"/>
</dbReference>
<reference evidence="1 2" key="1">
    <citation type="submission" date="2023-10" db="EMBL/GenBank/DDBJ databases">
        <title>179-bfca-hs.</title>
        <authorList>
            <person name="Miliotis G."/>
            <person name="Sengupta P."/>
            <person name="Hameed A."/>
            <person name="Chuvochina M."/>
            <person name="Mcdonagh F."/>
            <person name="Simpson A.C."/>
            <person name="Singh N.K."/>
            <person name="Rekha P.D."/>
            <person name="Raman K."/>
            <person name="Hugenholtz P."/>
            <person name="Venkateswaran K."/>
        </authorList>
    </citation>
    <scope>NUCLEOTIDE SEQUENCE [LARGE SCALE GENOMIC DNA]</scope>
    <source>
        <strain evidence="1 2">179-BFC-A-HS</strain>
    </source>
</reference>
<proteinExistence type="predicted"/>
<dbReference type="Gene3D" id="3.30.420.10">
    <property type="entry name" value="Ribonuclease H-like superfamily/Ribonuclease H"/>
    <property type="match status" value="1"/>
</dbReference>
<dbReference type="NCBIfam" id="NF033519">
    <property type="entry name" value="transpos_ISAzo13"/>
    <property type="match status" value="1"/>
</dbReference>
<dbReference type="Proteomes" id="UP001228376">
    <property type="component" value="Unassembled WGS sequence"/>
</dbReference>
<organism evidence="1 2">
    <name type="scientific">Tigheibacillus jepli</name>
    <dbReference type="NCBI Taxonomy" id="3035914"/>
    <lineage>
        <taxon>Bacteria</taxon>
        <taxon>Bacillati</taxon>
        <taxon>Bacillota</taxon>
        <taxon>Bacilli</taxon>
        <taxon>Bacillales</taxon>
        <taxon>Bacillaceae</taxon>
        <taxon>Tigheibacillus</taxon>
    </lineage>
</organism>
<comment type="caution">
    <text evidence="1">The sequence shown here is derived from an EMBL/GenBank/DDBJ whole genome shotgun (WGS) entry which is preliminary data.</text>
</comment>
<dbReference type="RefSeq" id="WP_306066408.1">
    <property type="nucleotide sequence ID" value="NZ_JAROCA020000001.1"/>
</dbReference>
<evidence type="ECO:0000313" key="1">
    <source>
        <dbReference type="EMBL" id="MDY0406309.1"/>
    </source>
</evidence>
<dbReference type="Pfam" id="PF07592">
    <property type="entry name" value="DDE_Tnp_ISAZ013"/>
    <property type="match status" value="1"/>
</dbReference>
<name>A0ABU5CIX8_9BACI</name>
<dbReference type="EMBL" id="JAROCA020000001">
    <property type="protein sequence ID" value="MDY0406309.1"/>
    <property type="molecule type" value="Genomic_DNA"/>
</dbReference>
<dbReference type="InterPro" id="IPR011518">
    <property type="entry name" value="Transposase_36"/>
</dbReference>